<reference evidence="4 5" key="1">
    <citation type="submission" date="2013-10" db="EMBL/GenBank/DDBJ databases">
        <title>Salinisphaera japonica YTM-1 Genome Sequencing.</title>
        <authorList>
            <person name="Lai Q."/>
            <person name="Li C."/>
            <person name="Shao Z."/>
        </authorList>
    </citation>
    <scope>NUCLEOTIDE SEQUENCE [LARGE SCALE GENOMIC DNA]</scope>
    <source>
        <strain evidence="4 5">YTM-1</strain>
    </source>
</reference>
<sequence>MRFAELQLLAYGHFTDRRLDLAPGDTDLHLIHGANEAGKSTARNAVAHFLFGFPLRAERAAFIHNYRDLRIGARLDMRDETVEAVRKKGNKNTVLDSDGQADAEREASLTRELAGVDETFFTRMFSLDHAALRAGGQQLAAADTGADTALIAAGSGLADVAAARTALAAEADALWAPNRSKHRAYYQAADRLAAAEAEIREHAVTVGDWQRQRDALAAAQAHYDELTARRADLQRQYREIERIRRVAPPVRRYRELSDALAGLADTPVMAPEARETFDTARAAIHSAEAAEADINQRIAAIDEELAGLIEAPALRAQAETVDRLAGRRAQIAEDREREAELARAHDALTADLEAARERLATAGVIAPEHWPEPAAIDVVRRLAGHYGALAQRQTHAADDLARLAEEETTTRREAERLGHSRDTAALAAWQAAATRNGDLELEAQRAHETAAAQDRDISRRLADLVPSVATAEALAAMQPPDRASVEAAERDLATARQACQRHADHVAQLTDDVTRERDALARRRADTQLPDRQTLLTLRAHRDAAWRLVQRRYIEGRGADLFDDEVDLDATARRDPVAAVAHLTDEADTLADARFDAATAIAADAQSARHLAEREQALAQGQARLTASEQTLAEHEAAWEHAWADADFAPGTPATMREWLAERQQILGASAARDDALSRATALERTISCEHTAGQAHLTALGVDDTPLAEPSLAALVERARRVIAAEQRRDESIERVNTNADQQAARRRQLATAQQDADTRLARWRDDWHAAMARLALDPDLPVDTIDTPLDALAAGHARAHERAANEREQADIRDRRRRFADTVAEVVSATGHVSNTQDMPEHTAAMLADALDAARRAHQTRLTREADRESDQERAAAQARTRQQARARLDELAAQAATADLEALDQIITRADRRRAAEREQAEAQQAIARQGDDKPVDALIAAAEASDADTLAEQVDTLDTELADLETRIGTARDERNAAHAAFDAIGGDERAVIAAGARQTALADMTRAAERYLRTGLAALLLKWAGQRYALDKHATLLARSSTLIQRLTGGSLAHLTGEFDDNDELAIVGVRADGAHLPTTAMSEGTLDQLYLALRVAAIEDYLTRAAPLPVIADDLFINFDDERALAGLDVLAQLSNQTQVLFFTHHAHLKDMAAERLGDRVCIHEL</sequence>
<evidence type="ECO:0000256" key="2">
    <source>
        <dbReference type="SAM" id="MobiDB-lite"/>
    </source>
</evidence>
<evidence type="ECO:0000256" key="1">
    <source>
        <dbReference type="SAM" id="Coils"/>
    </source>
</evidence>
<evidence type="ECO:0000313" key="4">
    <source>
        <dbReference type="EMBL" id="ROO27334.1"/>
    </source>
</evidence>
<evidence type="ECO:0000313" key="5">
    <source>
        <dbReference type="Proteomes" id="UP000285310"/>
    </source>
</evidence>
<feature type="coiled-coil region" evidence="1">
    <location>
        <begin position="216"/>
        <end position="243"/>
    </location>
</feature>
<dbReference type="Proteomes" id="UP000285310">
    <property type="component" value="Unassembled WGS sequence"/>
</dbReference>
<organism evidence="4 5">
    <name type="scientific">Salinisphaera japonica YTM-1</name>
    <dbReference type="NCBI Taxonomy" id="1209778"/>
    <lineage>
        <taxon>Bacteria</taxon>
        <taxon>Pseudomonadati</taxon>
        <taxon>Pseudomonadota</taxon>
        <taxon>Gammaproteobacteria</taxon>
        <taxon>Salinisphaerales</taxon>
        <taxon>Salinisphaeraceae</taxon>
        <taxon>Salinisphaera</taxon>
    </lineage>
</organism>
<dbReference type="InterPro" id="IPR027417">
    <property type="entry name" value="P-loop_NTPase"/>
</dbReference>
<dbReference type="AlphaFoldDB" id="A0A423PNY7"/>
<dbReference type="PANTHER" id="PTHR41259">
    <property type="entry name" value="DOUBLE-STRAND BREAK REPAIR RAD50 ATPASE, PUTATIVE-RELATED"/>
    <property type="match status" value="1"/>
</dbReference>
<name>A0A423PNY7_9GAMM</name>
<feature type="domain" description="YhaN AAA" evidence="3">
    <location>
        <begin position="1"/>
        <end position="209"/>
    </location>
</feature>
<dbReference type="OrthoDB" id="9789562at2"/>
<dbReference type="SUPFAM" id="SSF52540">
    <property type="entry name" value="P-loop containing nucleoside triphosphate hydrolases"/>
    <property type="match status" value="1"/>
</dbReference>
<dbReference type="InterPro" id="IPR038734">
    <property type="entry name" value="YhaN_AAA"/>
</dbReference>
<gene>
    <name evidence="4" type="ORF">SAJA_09605</name>
</gene>
<keyword evidence="5" id="KW-1185">Reference proteome</keyword>
<proteinExistence type="predicted"/>
<dbReference type="EMBL" id="AYKG01000028">
    <property type="protein sequence ID" value="ROO27334.1"/>
    <property type="molecule type" value="Genomic_DNA"/>
</dbReference>
<comment type="caution">
    <text evidence="4">The sequence shown here is derived from an EMBL/GenBank/DDBJ whole genome shotgun (WGS) entry which is preliminary data.</text>
</comment>
<feature type="compositionally biased region" description="Basic and acidic residues" evidence="2">
    <location>
        <begin position="864"/>
        <end position="876"/>
    </location>
</feature>
<keyword evidence="1" id="KW-0175">Coiled coil</keyword>
<evidence type="ECO:0000259" key="3">
    <source>
        <dbReference type="Pfam" id="PF13514"/>
    </source>
</evidence>
<dbReference type="Pfam" id="PF13514">
    <property type="entry name" value="AAA_27"/>
    <property type="match status" value="1"/>
</dbReference>
<feature type="region of interest" description="Disordered" evidence="2">
    <location>
        <begin position="859"/>
        <end position="885"/>
    </location>
</feature>
<dbReference type="RefSeq" id="WP_123658418.1">
    <property type="nucleotide sequence ID" value="NZ_AYKG01000028.1"/>
</dbReference>
<protein>
    <recommendedName>
        <fullName evidence="3">YhaN AAA domain-containing protein</fullName>
    </recommendedName>
</protein>
<accession>A0A423PNY7</accession>
<dbReference type="PANTHER" id="PTHR41259:SF1">
    <property type="entry name" value="DOUBLE-STRAND BREAK REPAIR RAD50 ATPASE, PUTATIVE-RELATED"/>
    <property type="match status" value="1"/>
</dbReference>
<dbReference type="Gene3D" id="3.40.50.300">
    <property type="entry name" value="P-loop containing nucleotide triphosphate hydrolases"/>
    <property type="match status" value="2"/>
</dbReference>
<dbReference type="InParanoid" id="A0A423PNY7"/>